<comment type="caution">
    <text evidence="1">The sequence shown here is derived from an EMBL/GenBank/DDBJ whole genome shotgun (WGS) entry which is preliminary data.</text>
</comment>
<name>A0A4Y9ZK19_9AGAM</name>
<evidence type="ECO:0000313" key="1">
    <source>
        <dbReference type="EMBL" id="TFY74935.1"/>
    </source>
</evidence>
<keyword evidence="2" id="KW-1185">Reference proteome</keyword>
<sequence length="290" mass="33277">MTVDPACVPEIVKVISLVLTTASKQTNGHKLVRLNKAFKVVDEARQVSETEELREWRHPDDWREIWMSMQDILSCYGDLLNWLAKMDKKQQFFNSWTIRSKIDQIRKKAEETEALIHRANIRSGRDQCRMFSMVAEYNDLSAKNKGELTPAQKHENKLKEMETKVEVERTVASVRKILTGLEAADDRDLAEYQATRDTISASIAMILVNKIFLLTERLRKTAPILDTSRTVQTFLHDEERREVERAQRLYEGSHAESEPVADGNAPLSLDIELDINNSKIDCTLGADDMD</sequence>
<dbReference type="AlphaFoldDB" id="A0A4Y9ZK19"/>
<accession>A0A4Y9ZK19</accession>
<dbReference type="EMBL" id="SFCI01001796">
    <property type="protein sequence ID" value="TFY74935.1"/>
    <property type="molecule type" value="Genomic_DNA"/>
</dbReference>
<evidence type="ECO:0000313" key="2">
    <source>
        <dbReference type="Proteomes" id="UP000298061"/>
    </source>
</evidence>
<dbReference type="OrthoDB" id="3279806at2759"/>
<dbReference type="Proteomes" id="UP000298061">
    <property type="component" value="Unassembled WGS sequence"/>
</dbReference>
<gene>
    <name evidence="1" type="ORF">EWM64_g9076</name>
</gene>
<organism evidence="1 2">
    <name type="scientific">Hericium alpestre</name>
    <dbReference type="NCBI Taxonomy" id="135208"/>
    <lineage>
        <taxon>Eukaryota</taxon>
        <taxon>Fungi</taxon>
        <taxon>Dikarya</taxon>
        <taxon>Basidiomycota</taxon>
        <taxon>Agaricomycotina</taxon>
        <taxon>Agaricomycetes</taxon>
        <taxon>Russulales</taxon>
        <taxon>Hericiaceae</taxon>
        <taxon>Hericium</taxon>
    </lineage>
</organism>
<protein>
    <submittedName>
        <fullName evidence="1">Uncharacterized protein</fullName>
    </submittedName>
</protein>
<reference evidence="1 2" key="1">
    <citation type="submission" date="2019-02" db="EMBL/GenBank/DDBJ databases">
        <title>Genome sequencing of the rare red list fungi Hericium alpestre (H. flagellum).</title>
        <authorList>
            <person name="Buettner E."/>
            <person name="Kellner H."/>
        </authorList>
    </citation>
    <scope>NUCLEOTIDE SEQUENCE [LARGE SCALE GENOMIC DNA]</scope>
    <source>
        <strain evidence="1 2">DSM 108284</strain>
    </source>
</reference>
<proteinExistence type="predicted"/>